<keyword evidence="2" id="KW-1185">Reference proteome</keyword>
<dbReference type="RefSeq" id="WP_188073303.1">
    <property type="nucleotide sequence ID" value="NZ_BSPS01000180.1"/>
</dbReference>
<name>A0A7W6BIW1_9SPHN</name>
<accession>A0A7W6BIW1</accession>
<dbReference type="Proteomes" id="UP000571950">
    <property type="component" value="Unassembled WGS sequence"/>
</dbReference>
<evidence type="ECO:0000313" key="2">
    <source>
        <dbReference type="Proteomes" id="UP000571950"/>
    </source>
</evidence>
<reference evidence="1 2" key="1">
    <citation type="submission" date="2020-08" db="EMBL/GenBank/DDBJ databases">
        <title>Genomic Encyclopedia of Type Strains, Phase IV (KMG-IV): sequencing the most valuable type-strain genomes for metagenomic binning, comparative biology and taxonomic classification.</title>
        <authorList>
            <person name="Goeker M."/>
        </authorList>
    </citation>
    <scope>NUCLEOTIDE SEQUENCE [LARGE SCALE GENOMIC DNA]</scope>
    <source>
        <strain evidence="1 2">DSM 26189</strain>
    </source>
</reference>
<gene>
    <name evidence="1" type="ORF">GGR43_003578</name>
</gene>
<protein>
    <submittedName>
        <fullName evidence="1">Uncharacterized protein</fullName>
    </submittedName>
</protein>
<proteinExistence type="predicted"/>
<dbReference type="AlphaFoldDB" id="A0A7W6BIW1"/>
<evidence type="ECO:0000313" key="1">
    <source>
        <dbReference type="EMBL" id="MBB3927841.1"/>
    </source>
</evidence>
<organism evidence="1 2">
    <name type="scientific">Sphingobium jiangsuense</name>
    <dbReference type="NCBI Taxonomy" id="870476"/>
    <lineage>
        <taxon>Bacteria</taxon>
        <taxon>Pseudomonadati</taxon>
        <taxon>Pseudomonadota</taxon>
        <taxon>Alphaproteobacteria</taxon>
        <taxon>Sphingomonadales</taxon>
        <taxon>Sphingomonadaceae</taxon>
        <taxon>Sphingobium</taxon>
    </lineage>
</organism>
<comment type="caution">
    <text evidence="1">The sequence shown here is derived from an EMBL/GenBank/DDBJ whole genome shotgun (WGS) entry which is preliminary data.</text>
</comment>
<dbReference type="EMBL" id="JACIDT010000015">
    <property type="protein sequence ID" value="MBB3927841.1"/>
    <property type="molecule type" value="Genomic_DNA"/>
</dbReference>
<sequence>MSKINPPRDASGKAADFDRQVCALARLWNRSCRQAREDFIEMAQQAKKGLIDI</sequence>